<evidence type="ECO:0000256" key="11">
    <source>
        <dbReference type="ARBA" id="ARBA00023329"/>
    </source>
</evidence>
<name>A0A8B7NHC0_HYAAZ</name>
<gene>
    <name evidence="18" type="primary">LOC108670086</name>
</gene>
<feature type="compositionally biased region" description="Polar residues" evidence="12">
    <location>
        <begin position="119"/>
        <end position="133"/>
    </location>
</feature>
<organism evidence="17 18">
    <name type="scientific">Hyalella azteca</name>
    <name type="common">Amphipod</name>
    <dbReference type="NCBI Taxonomy" id="294128"/>
    <lineage>
        <taxon>Eukaryota</taxon>
        <taxon>Metazoa</taxon>
        <taxon>Ecdysozoa</taxon>
        <taxon>Arthropoda</taxon>
        <taxon>Crustacea</taxon>
        <taxon>Multicrustacea</taxon>
        <taxon>Malacostraca</taxon>
        <taxon>Eumalacostraca</taxon>
        <taxon>Peracarida</taxon>
        <taxon>Amphipoda</taxon>
        <taxon>Senticaudata</taxon>
        <taxon>Talitrida</taxon>
        <taxon>Talitroidea</taxon>
        <taxon>Hyalellidae</taxon>
        <taxon>Hyalella</taxon>
    </lineage>
</organism>
<keyword evidence="11" id="KW-0968">Cytoplasmic vesicle</keyword>
<evidence type="ECO:0000256" key="12">
    <source>
        <dbReference type="SAM" id="MobiDB-lite"/>
    </source>
</evidence>
<evidence type="ECO:0000259" key="14">
    <source>
        <dbReference type="Pfam" id="PF04811"/>
    </source>
</evidence>
<evidence type="ECO:0000313" key="17">
    <source>
        <dbReference type="Proteomes" id="UP000694843"/>
    </source>
</evidence>
<evidence type="ECO:0000256" key="2">
    <source>
        <dbReference type="ARBA" id="ARBA00004394"/>
    </source>
</evidence>
<dbReference type="Gene3D" id="2.30.30.380">
    <property type="entry name" value="Zn-finger domain of Sec23/24"/>
    <property type="match status" value="1"/>
</dbReference>
<dbReference type="OrthoDB" id="49016at2759"/>
<evidence type="ECO:0000256" key="8">
    <source>
        <dbReference type="ARBA" id="ARBA00022927"/>
    </source>
</evidence>
<dbReference type="GO" id="GO:0090110">
    <property type="term" value="P:COPII-coated vesicle cargo loading"/>
    <property type="evidence" value="ECO:0007669"/>
    <property type="project" value="TreeGrafter"/>
</dbReference>
<dbReference type="GO" id="GO:0000149">
    <property type="term" value="F:SNARE binding"/>
    <property type="evidence" value="ECO:0007669"/>
    <property type="project" value="TreeGrafter"/>
</dbReference>
<proteinExistence type="inferred from homology"/>
<dbReference type="GO" id="GO:0006886">
    <property type="term" value="P:intracellular protein transport"/>
    <property type="evidence" value="ECO:0007669"/>
    <property type="project" value="InterPro"/>
</dbReference>
<dbReference type="InterPro" id="IPR036465">
    <property type="entry name" value="vWFA_dom_sf"/>
</dbReference>
<dbReference type="SUPFAM" id="SSF82754">
    <property type="entry name" value="C-terminal, gelsolin-like domain of Sec23/24"/>
    <property type="match status" value="1"/>
</dbReference>
<feature type="compositionally biased region" description="Low complexity" evidence="12">
    <location>
        <begin position="161"/>
        <end position="186"/>
    </location>
</feature>
<dbReference type="GeneID" id="108670086"/>
<keyword evidence="9" id="KW-0333">Golgi apparatus</keyword>
<feature type="compositionally biased region" description="Low complexity" evidence="12">
    <location>
        <begin position="198"/>
        <end position="210"/>
    </location>
</feature>
<dbReference type="PANTHER" id="PTHR13803:SF39">
    <property type="entry name" value="SECRETORY 24AB, ISOFORM A"/>
    <property type="match status" value="1"/>
</dbReference>
<reference evidence="18" key="1">
    <citation type="submission" date="2025-08" db="UniProtKB">
        <authorList>
            <consortium name="RefSeq"/>
        </authorList>
    </citation>
    <scope>IDENTIFICATION</scope>
    <source>
        <tissue evidence="18">Whole organism</tissue>
    </source>
</reference>
<dbReference type="SUPFAM" id="SSF81811">
    <property type="entry name" value="Helical domain of Sec23/24"/>
    <property type="match status" value="1"/>
</dbReference>
<dbReference type="CDD" id="cd01479">
    <property type="entry name" value="Sec24-like"/>
    <property type="match status" value="1"/>
</dbReference>
<dbReference type="GO" id="GO:0030127">
    <property type="term" value="C:COPII vesicle coat"/>
    <property type="evidence" value="ECO:0007669"/>
    <property type="project" value="InterPro"/>
</dbReference>
<dbReference type="Proteomes" id="UP000694843">
    <property type="component" value="Unplaced"/>
</dbReference>
<dbReference type="GO" id="GO:0000139">
    <property type="term" value="C:Golgi membrane"/>
    <property type="evidence" value="ECO:0007669"/>
    <property type="project" value="UniProtKB-SubCell"/>
</dbReference>
<evidence type="ECO:0000256" key="10">
    <source>
        <dbReference type="ARBA" id="ARBA00023136"/>
    </source>
</evidence>
<keyword evidence="5" id="KW-0813">Transport</keyword>
<evidence type="ECO:0000256" key="9">
    <source>
        <dbReference type="ARBA" id="ARBA00023034"/>
    </source>
</evidence>
<feature type="compositionally biased region" description="Polar residues" evidence="12">
    <location>
        <begin position="1"/>
        <end position="17"/>
    </location>
</feature>
<dbReference type="Gene3D" id="3.40.20.10">
    <property type="entry name" value="Severin"/>
    <property type="match status" value="1"/>
</dbReference>
<dbReference type="PANTHER" id="PTHR13803">
    <property type="entry name" value="SEC24-RELATED PROTEIN"/>
    <property type="match status" value="1"/>
</dbReference>
<dbReference type="InterPro" id="IPR006900">
    <property type="entry name" value="Sec23/24_helical_dom"/>
</dbReference>
<dbReference type="InterPro" id="IPR006896">
    <property type="entry name" value="Sec23/24_trunk_dom"/>
</dbReference>
<evidence type="ECO:0000256" key="1">
    <source>
        <dbReference type="ARBA" id="ARBA00004299"/>
    </source>
</evidence>
<evidence type="ECO:0000256" key="5">
    <source>
        <dbReference type="ARBA" id="ARBA00022448"/>
    </source>
</evidence>
<sequence length="1168" mass="127015">MMPSNNGYQASFSSGPGNASPIYHQVNGIGGSNGFPSSTPQPVSTTGQPIKSFAIPAPGQPPPFRPPASISSAMPLAPTQPPAFKPPVFSSFPRPPASQPQFTPNLSQPLAARAPVLSPASQPQGFTAPGTQPSSSSSFNGGGGVASAAVRPPLFSTGNQASFIAPGASSSASSMPAFNPSFSNSSKPINGSGPPSRPSSVNLPSSSFVSAPRITTPVLTPSAPSAPFKPMPMQSELVVRPLSTGLQSYPSSGPAIQPPPTFTSSTAPIRPSFAPPPTTVLPGPRPMAAPHSNFSPYPPASAASFNPLPSQPKPPTSIGPPQNSSFNPSALNFARPPVAFPAPPVVNKPPPPPNVQQQQQLLQQQQQQAQQQQLLQQQQQTQQQNQQHQQLQQQTQAFVQPQYQNSASGYRSVVTQDGWNKAWGTDYVDLLQQRHILPPEKVLPPKPVLAQEFVKNCSPEILRCTFTKIPETKNILQKAKMPFGILIHPFKDLEQLPVVSCQQIVRCRACRTYINPFVVFRGERRWECNLCYRLNDLPEEFQYDPVSQTYGDPSRRPEVREATIEYIAPSEYMLRPPQPATYLWLLDTSRQAIETGYLKVVCDTLLENINAIPGDRRALIGFMTFSSTVQFYLMPEGSDGVNMLEVGDLDDIFVPHPDDLLVNIKEQREQIEKLLRTLPQTFADTTHTQSALGPALTAAYKLLSPLGGRLTVLACLLPSIGPGALKPREDPNQRAAADVLHLNPATDFYKKLALDCSGLQVAVDLFTLNSQYVDLATLSGISKFSGGCVHHFPNFHVHLNPPLVSTFVSCLTRYITRKIGFEAVMRIRATRGLAITNFHGHFFVRSPDLLSLPNINPDAGFAMQVCIEEPLHNIRTAAFQAALLYTSSRGERRIRVHTLCLPVTGNLPDVLHGADQQAAIALLARMAVDRCLASTSTDARDALVNAAVDVLSSYRNSLSQSPGRALVAPHNLKLWPLYTLALLKSVAFRTGLSTKLDDRVFAMCELKTMPTQTLISSIYPDLYPIHALTETGALNVNDEVVPQPPRLQLSAEHLSMDGAYLADTGSRMVVYIRSGVSVEWLQQVMEVEHFGALPQIMHSLPDLDTPASRLLNAFVRHLNSNRPFASPLVVIREDSAARGQFTQLLVEDRSEGAKSYVEFIQFLSSSVK</sequence>
<evidence type="ECO:0000256" key="4">
    <source>
        <dbReference type="ARBA" id="ARBA00008334"/>
    </source>
</evidence>
<evidence type="ECO:0000259" key="15">
    <source>
        <dbReference type="Pfam" id="PF04815"/>
    </source>
</evidence>
<evidence type="ECO:0000259" key="16">
    <source>
        <dbReference type="Pfam" id="PF08033"/>
    </source>
</evidence>
<feature type="compositionally biased region" description="Polar residues" evidence="12">
    <location>
        <begin position="34"/>
        <end position="49"/>
    </location>
</feature>
<keyword evidence="7" id="KW-0931">ER-Golgi transport</keyword>
<evidence type="ECO:0000313" key="18">
    <source>
        <dbReference type="RefSeq" id="XP_018013028.1"/>
    </source>
</evidence>
<dbReference type="Pfam" id="PF04811">
    <property type="entry name" value="Sec23_trunk"/>
    <property type="match status" value="1"/>
</dbReference>
<dbReference type="InterPro" id="IPR012990">
    <property type="entry name" value="Beta-sandwich_Sec23_24"/>
</dbReference>
<dbReference type="AlphaFoldDB" id="A0A8B7NHC0"/>
<dbReference type="GO" id="GO:0005789">
    <property type="term" value="C:endoplasmic reticulum membrane"/>
    <property type="evidence" value="ECO:0007669"/>
    <property type="project" value="UniProtKB-SubCell"/>
</dbReference>
<feature type="domain" description="Zinc finger Sec23/Sec24-type" evidence="13">
    <location>
        <begin position="504"/>
        <end position="540"/>
    </location>
</feature>
<accession>A0A8B7NHC0</accession>
<evidence type="ECO:0000256" key="7">
    <source>
        <dbReference type="ARBA" id="ARBA00022892"/>
    </source>
</evidence>
<feature type="domain" description="Sec23/Sec24 helical" evidence="15">
    <location>
        <begin position="915"/>
        <end position="1015"/>
    </location>
</feature>
<dbReference type="CTD" id="36025"/>
<keyword evidence="8" id="KW-0653">Protein transport</keyword>
<dbReference type="Gene3D" id="2.60.40.1670">
    <property type="entry name" value="beta-sandwich domain of Sec23/24"/>
    <property type="match status" value="1"/>
</dbReference>
<dbReference type="Pfam" id="PF04815">
    <property type="entry name" value="Sec23_helical"/>
    <property type="match status" value="1"/>
</dbReference>
<feature type="domain" description="Sec23/Sec24 trunk" evidence="14">
    <location>
        <begin position="577"/>
        <end position="814"/>
    </location>
</feature>
<dbReference type="InterPro" id="IPR050550">
    <property type="entry name" value="SEC23_SEC24_subfamily"/>
</dbReference>
<evidence type="ECO:0000256" key="6">
    <source>
        <dbReference type="ARBA" id="ARBA00022824"/>
    </source>
</evidence>
<feature type="compositionally biased region" description="Polar residues" evidence="12">
    <location>
        <begin position="99"/>
        <end position="108"/>
    </location>
</feature>
<evidence type="ECO:0000256" key="3">
    <source>
        <dbReference type="ARBA" id="ARBA00004397"/>
    </source>
</evidence>
<dbReference type="InterPro" id="IPR036180">
    <property type="entry name" value="Gelsolin-like_dom_sf"/>
</dbReference>
<dbReference type="Gene3D" id="1.20.120.730">
    <property type="entry name" value="Sec23/Sec24 helical domain"/>
    <property type="match status" value="1"/>
</dbReference>
<comment type="similarity">
    <text evidence="4">Belongs to the SEC23/SEC24 family. SEC24 subfamily.</text>
</comment>
<dbReference type="InterPro" id="IPR029006">
    <property type="entry name" value="ADF-H/Gelsolin-like_dom_sf"/>
</dbReference>
<dbReference type="KEGG" id="hazt:108670086"/>
<keyword evidence="6" id="KW-0256">Endoplasmic reticulum</keyword>
<dbReference type="InterPro" id="IPR036175">
    <property type="entry name" value="Sec23/24_helical_dom_sf"/>
</dbReference>
<feature type="region of interest" description="Disordered" evidence="12">
    <location>
        <begin position="244"/>
        <end position="363"/>
    </location>
</feature>
<dbReference type="InterPro" id="IPR041742">
    <property type="entry name" value="Sec24-like_trunk_dom"/>
</dbReference>
<dbReference type="SUPFAM" id="SSF81995">
    <property type="entry name" value="beta-sandwich domain of Sec23/24"/>
    <property type="match status" value="1"/>
</dbReference>
<dbReference type="Pfam" id="PF04810">
    <property type="entry name" value="zf-Sec23_Sec24"/>
    <property type="match status" value="1"/>
</dbReference>
<dbReference type="GO" id="GO:0008270">
    <property type="term" value="F:zinc ion binding"/>
    <property type="evidence" value="ECO:0007669"/>
    <property type="project" value="InterPro"/>
</dbReference>
<evidence type="ECO:0000259" key="13">
    <source>
        <dbReference type="Pfam" id="PF04810"/>
    </source>
</evidence>
<protein>
    <submittedName>
        <fullName evidence="18">Protein transport protein Sec24A</fullName>
    </submittedName>
</protein>
<dbReference type="GO" id="GO:0070971">
    <property type="term" value="C:endoplasmic reticulum exit site"/>
    <property type="evidence" value="ECO:0007669"/>
    <property type="project" value="TreeGrafter"/>
</dbReference>
<feature type="compositionally biased region" description="Pro residues" evidence="12">
    <location>
        <begin position="309"/>
        <end position="318"/>
    </location>
</feature>
<feature type="region of interest" description="Disordered" evidence="12">
    <location>
        <begin position="1"/>
        <end position="229"/>
    </location>
</feature>
<feature type="compositionally biased region" description="Polar residues" evidence="12">
    <location>
        <begin position="319"/>
        <end position="330"/>
    </location>
</feature>
<dbReference type="RefSeq" id="XP_018013028.1">
    <property type="nucleotide sequence ID" value="XM_018157539.1"/>
</dbReference>
<dbReference type="InterPro" id="IPR006895">
    <property type="entry name" value="Znf_Sec23_Sec24"/>
</dbReference>
<dbReference type="Gene3D" id="3.40.50.410">
    <property type="entry name" value="von Willebrand factor, type A domain"/>
    <property type="match status" value="1"/>
</dbReference>
<feature type="domain" description="Sec23/Sec24 beta-sandwich" evidence="16">
    <location>
        <begin position="820"/>
        <end position="904"/>
    </location>
</feature>
<dbReference type="SUPFAM" id="SSF53300">
    <property type="entry name" value="vWA-like"/>
    <property type="match status" value="1"/>
</dbReference>
<comment type="subcellular location">
    <subcellularLocation>
        <location evidence="1">Cytoplasmic vesicle</location>
        <location evidence="1">COPII-coated vesicle membrane</location>
        <topology evidence="1">Peripheral membrane protein</topology>
        <orientation evidence="1">Cytoplasmic side</orientation>
    </subcellularLocation>
    <subcellularLocation>
        <location evidence="3">Endoplasmic reticulum membrane</location>
        <topology evidence="3">Peripheral membrane protein</topology>
        <orientation evidence="3">Cytoplasmic side</orientation>
    </subcellularLocation>
    <subcellularLocation>
        <location evidence="2">Golgi apparatus membrane</location>
    </subcellularLocation>
</comment>
<feature type="compositionally biased region" description="Pro residues" evidence="12">
    <location>
        <begin position="273"/>
        <end position="287"/>
    </location>
</feature>
<dbReference type="SUPFAM" id="SSF82919">
    <property type="entry name" value="Zn-finger domain of Sec23/24"/>
    <property type="match status" value="1"/>
</dbReference>
<dbReference type="Pfam" id="PF08033">
    <property type="entry name" value="Sec23_BS"/>
    <property type="match status" value="1"/>
</dbReference>
<keyword evidence="10" id="KW-0472">Membrane</keyword>
<dbReference type="InterPro" id="IPR036174">
    <property type="entry name" value="Znf_Sec23_Sec24_sf"/>
</dbReference>
<feature type="compositionally biased region" description="Pro residues" evidence="12">
    <location>
        <begin position="338"/>
        <end position="354"/>
    </location>
</feature>
<dbReference type="OMA" id="AVECSKQ"/>
<keyword evidence="17" id="KW-1185">Reference proteome</keyword>